<evidence type="ECO:0000259" key="12">
    <source>
        <dbReference type="Pfam" id="PF08245"/>
    </source>
</evidence>
<feature type="domain" description="Mur ligase N-terminal catalytic" evidence="10">
    <location>
        <begin position="33"/>
        <end position="130"/>
    </location>
</feature>
<feature type="domain" description="Mur ligase C-terminal" evidence="11">
    <location>
        <begin position="342"/>
        <end position="464"/>
    </location>
</feature>
<keyword evidence="1 9" id="KW-0436">Ligase</keyword>
<comment type="catalytic activity">
    <reaction evidence="9">
        <text>UDP-N-acetyl-alpha-D-muramate + L-alanyl-gamma-D-glutamyl-meso-2,6-diaminopimelate + ATP = UDP-N-acetyl-alpha-D-muramoyl-L-alanyl-gamma-D-glutamyl-meso-2,6-diaminopimelate + ADP + phosphate + H(+)</text>
        <dbReference type="Rhea" id="RHEA:29563"/>
        <dbReference type="ChEBI" id="CHEBI:15378"/>
        <dbReference type="ChEBI" id="CHEBI:30616"/>
        <dbReference type="ChEBI" id="CHEBI:43474"/>
        <dbReference type="ChEBI" id="CHEBI:61401"/>
        <dbReference type="ChEBI" id="CHEBI:70757"/>
        <dbReference type="ChEBI" id="CHEBI:83905"/>
        <dbReference type="ChEBI" id="CHEBI:456216"/>
        <dbReference type="EC" id="6.3.2.45"/>
    </reaction>
</comment>
<dbReference type="Pfam" id="PF02875">
    <property type="entry name" value="Mur_ligase_C"/>
    <property type="match status" value="1"/>
</dbReference>
<dbReference type="PANTHER" id="PTHR43445">
    <property type="entry name" value="UDP-N-ACETYLMURAMATE--L-ALANINE LIGASE-RELATED"/>
    <property type="match status" value="1"/>
</dbReference>
<dbReference type="SUPFAM" id="SSF53244">
    <property type="entry name" value="MurD-like peptide ligases, peptide-binding domain"/>
    <property type="match status" value="1"/>
</dbReference>
<name>A0A7X0MX03_9GAMM</name>
<comment type="function">
    <text evidence="9">Reutilizes the intact tripeptide L-alanyl-gamma-D-glutamyl-meso-diaminopimelate by linking it to UDP-N-acetylmuramate.</text>
</comment>
<evidence type="ECO:0000256" key="9">
    <source>
        <dbReference type="HAMAP-Rule" id="MF_02020"/>
    </source>
</evidence>
<dbReference type="Pfam" id="PF08245">
    <property type="entry name" value="Mur_ligase_M"/>
    <property type="match status" value="1"/>
</dbReference>
<dbReference type="GO" id="GO:0008360">
    <property type="term" value="P:regulation of cell shape"/>
    <property type="evidence" value="ECO:0007669"/>
    <property type="project" value="UniProtKB-KW"/>
</dbReference>
<keyword evidence="6 9" id="KW-0573">Peptidoglycan synthesis</keyword>
<dbReference type="UniPathway" id="UPA00544"/>
<dbReference type="InterPro" id="IPR036615">
    <property type="entry name" value="Mur_ligase_C_dom_sf"/>
</dbReference>
<feature type="binding site" evidence="9">
    <location>
        <begin position="141"/>
        <end position="147"/>
    </location>
    <ligand>
        <name>ATP</name>
        <dbReference type="ChEBI" id="CHEBI:30616"/>
    </ligand>
</feature>
<evidence type="ECO:0000256" key="3">
    <source>
        <dbReference type="ARBA" id="ARBA00022741"/>
    </source>
</evidence>
<keyword evidence="9" id="KW-0460">Magnesium</keyword>
<dbReference type="GO" id="GO:0071555">
    <property type="term" value="P:cell wall organization"/>
    <property type="evidence" value="ECO:0007669"/>
    <property type="project" value="UniProtKB-KW"/>
</dbReference>
<keyword evidence="14" id="KW-1185">Reference proteome</keyword>
<dbReference type="Proteomes" id="UP000528457">
    <property type="component" value="Unassembled WGS sequence"/>
</dbReference>
<proteinExistence type="inferred from homology"/>
<dbReference type="GO" id="GO:0009252">
    <property type="term" value="P:peptidoglycan biosynthetic process"/>
    <property type="evidence" value="ECO:0007669"/>
    <property type="project" value="UniProtKB-UniRule"/>
</dbReference>
<keyword evidence="3 9" id="KW-0547">Nucleotide-binding</keyword>
<dbReference type="Gene3D" id="3.40.1190.10">
    <property type="entry name" value="Mur-like, catalytic domain"/>
    <property type="match status" value="1"/>
</dbReference>
<dbReference type="InterPro" id="IPR036565">
    <property type="entry name" value="Mur-like_cat_sf"/>
</dbReference>
<keyword evidence="8 9" id="KW-0961">Cell wall biogenesis/degradation</keyword>
<organism evidence="13 14">
    <name type="scientific">Pseudoteredinibacter isoporae</name>
    <dbReference type="NCBI Taxonomy" id="570281"/>
    <lineage>
        <taxon>Bacteria</taxon>
        <taxon>Pseudomonadati</taxon>
        <taxon>Pseudomonadota</taxon>
        <taxon>Gammaproteobacteria</taxon>
        <taxon>Cellvibrionales</taxon>
        <taxon>Cellvibrionaceae</taxon>
        <taxon>Pseudoteredinibacter</taxon>
    </lineage>
</organism>
<evidence type="ECO:0000259" key="10">
    <source>
        <dbReference type="Pfam" id="PF01225"/>
    </source>
</evidence>
<evidence type="ECO:0000256" key="4">
    <source>
        <dbReference type="ARBA" id="ARBA00022840"/>
    </source>
</evidence>
<keyword evidence="4 9" id="KW-0067">ATP-binding</keyword>
<accession>A0A7X0MX03</accession>
<protein>
    <recommendedName>
        <fullName evidence="9">UDP-N-acetylmuramate--L-alanyl-gamma-D-glutamyl-meso-2,6-diaminoheptandioate ligase</fullName>
        <ecNumber evidence="9">6.3.2.45</ecNumber>
    </recommendedName>
    <alternativeName>
        <fullName evidence="9">Murein peptide ligase</fullName>
    </alternativeName>
    <alternativeName>
        <fullName evidence="9">UDP-N-acetylmuramate:L-alanyl-gamma-D-glutamyl-meso-diaminopimelate ligase</fullName>
    </alternativeName>
</protein>
<dbReference type="InterPro" id="IPR005757">
    <property type="entry name" value="Mpl"/>
</dbReference>
<evidence type="ECO:0000259" key="11">
    <source>
        <dbReference type="Pfam" id="PF02875"/>
    </source>
</evidence>
<dbReference type="AlphaFoldDB" id="A0A7X0MX03"/>
<dbReference type="NCBIfam" id="TIGR01081">
    <property type="entry name" value="mpl"/>
    <property type="match status" value="1"/>
</dbReference>
<dbReference type="InterPro" id="IPR013221">
    <property type="entry name" value="Mur_ligase_cen"/>
</dbReference>
<dbReference type="PANTHER" id="PTHR43445:SF5">
    <property type="entry name" value="UDP-N-ACETYLMURAMATE--L-ALANYL-GAMMA-D-GLUTAMYL-MESO-2,6-DIAMINOHEPTANDIOATE LIGASE"/>
    <property type="match status" value="1"/>
</dbReference>
<dbReference type="GO" id="GO:0005524">
    <property type="term" value="F:ATP binding"/>
    <property type="evidence" value="ECO:0007669"/>
    <property type="project" value="UniProtKB-UniRule"/>
</dbReference>
<gene>
    <name evidence="9" type="primary">mpl</name>
    <name evidence="13" type="ORF">HNR48_003248</name>
</gene>
<dbReference type="InParanoid" id="A0A7X0MX03"/>
<dbReference type="FunCoup" id="A0A7X0MX03">
    <property type="interactions" value="179"/>
</dbReference>
<evidence type="ECO:0000256" key="1">
    <source>
        <dbReference type="ARBA" id="ARBA00022598"/>
    </source>
</evidence>
<dbReference type="InterPro" id="IPR000713">
    <property type="entry name" value="Mur_ligase_N"/>
</dbReference>
<dbReference type="Pfam" id="PF01225">
    <property type="entry name" value="Mur_ligase"/>
    <property type="match status" value="1"/>
</dbReference>
<comment type="caution">
    <text evidence="13">The sequence shown here is derived from an EMBL/GenBank/DDBJ whole genome shotgun (WGS) entry which is preliminary data.</text>
</comment>
<evidence type="ECO:0000313" key="13">
    <source>
        <dbReference type="EMBL" id="MBB6522963.1"/>
    </source>
</evidence>
<dbReference type="HAMAP" id="MF_02020">
    <property type="entry name" value="Mpl"/>
    <property type="match status" value="1"/>
</dbReference>
<dbReference type="SUPFAM" id="SSF53623">
    <property type="entry name" value="MurD-like peptide ligases, catalytic domain"/>
    <property type="match status" value="1"/>
</dbReference>
<comment type="similarity">
    <text evidence="9">Belongs to the MurCDEF family. Mpl subfamily.</text>
</comment>
<dbReference type="InterPro" id="IPR050061">
    <property type="entry name" value="MurCDEF_pg_biosynth"/>
</dbReference>
<evidence type="ECO:0000256" key="7">
    <source>
        <dbReference type="ARBA" id="ARBA00023306"/>
    </source>
</evidence>
<comment type="pathway">
    <text evidence="9">Cell wall biogenesis; peptidoglycan recycling.</text>
</comment>
<evidence type="ECO:0000256" key="2">
    <source>
        <dbReference type="ARBA" id="ARBA00022618"/>
    </source>
</evidence>
<dbReference type="EC" id="6.3.2.45" evidence="9"/>
<evidence type="ECO:0000256" key="6">
    <source>
        <dbReference type="ARBA" id="ARBA00022984"/>
    </source>
</evidence>
<evidence type="ECO:0000313" key="14">
    <source>
        <dbReference type="Proteomes" id="UP000528457"/>
    </source>
</evidence>
<dbReference type="Gene3D" id="3.40.50.720">
    <property type="entry name" value="NAD(P)-binding Rossmann-like Domain"/>
    <property type="match status" value="1"/>
</dbReference>
<dbReference type="Gene3D" id="3.90.190.20">
    <property type="entry name" value="Mur ligase, C-terminal domain"/>
    <property type="match status" value="1"/>
</dbReference>
<comment type="cofactor">
    <cofactor evidence="9">
        <name>Mg(2+)</name>
        <dbReference type="ChEBI" id="CHEBI:18420"/>
    </cofactor>
</comment>
<dbReference type="InterPro" id="IPR004101">
    <property type="entry name" value="Mur_ligase_C"/>
</dbReference>
<dbReference type="SUPFAM" id="SSF51984">
    <property type="entry name" value="MurCD N-terminal domain"/>
    <property type="match status" value="1"/>
</dbReference>
<feature type="domain" description="Mur ligase central" evidence="12">
    <location>
        <begin position="139"/>
        <end position="320"/>
    </location>
</feature>
<dbReference type="GO" id="GO:0106418">
    <property type="term" value="F:UDP-N-acetylmuramate-L-alanyl-gamma-D-glutamyl-meso-2,6-diaminoheptanedioate ligase activity"/>
    <property type="evidence" value="ECO:0007669"/>
    <property type="project" value="UniProtKB-EC"/>
</dbReference>
<sequence length="483" mass="52544">MSAITALGDPPFVGCFAVSLTAIPGENYEEVMHIHFLGICGTFMGSLAQLAKALGHQVSGSDANVYPPMSTQLEQAGIALHEGYSSEALSPEPDLVIIGNAMSRGNPAVEYVLDKRMPYCSGPQWLCDHVLQSRWVLAVAGTHGKTTTSSMLAWILEYAGMSPGFLIGGVPGNFPVSARLGESDFFVIEADEYDSAFFDKRSKFVHYRPQTLVINNLEFDHADIFDSLADIQKQFHHVVRTVPSVGQVIYPSHVPAIDEVLAKGCWSQTQSLGGDWQLLEANADGSEFVVQDPNGQQARIHWALNGQHNVANGMAAIAAARHVGVEVAHAAEALGHFQGVKRRLENLGEVSGVTVYDDFAHHPTAIATTLEGLRNKVQSKRIVAVLEPRSNTMKLGVHKDTLFDACAEADLVFCLQPEGLDWRLQDYAGDLAEVLTVSESVDELLEALLAKVQPEDQVVIMSNGGFAGIHQRLLERLRESEEH</sequence>
<keyword evidence="5 9" id="KW-0133">Cell shape</keyword>
<evidence type="ECO:0000256" key="8">
    <source>
        <dbReference type="ARBA" id="ARBA00023316"/>
    </source>
</evidence>
<reference evidence="13 14" key="1">
    <citation type="submission" date="2020-08" db="EMBL/GenBank/DDBJ databases">
        <title>Genomic Encyclopedia of Type Strains, Phase IV (KMG-IV): sequencing the most valuable type-strain genomes for metagenomic binning, comparative biology and taxonomic classification.</title>
        <authorList>
            <person name="Goeker M."/>
        </authorList>
    </citation>
    <scope>NUCLEOTIDE SEQUENCE [LARGE SCALE GENOMIC DNA]</scope>
    <source>
        <strain evidence="13 14">DSM 22368</strain>
    </source>
</reference>
<evidence type="ECO:0000256" key="5">
    <source>
        <dbReference type="ARBA" id="ARBA00022960"/>
    </source>
</evidence>
<keyword evidence="2 9" id="KW-0132">Cell division</keyword>
<dbReference type="GO" id="GO:0051301">
    <property type="term" value="P:cell division"/>
    <property type="evidence" value="ECO:0007669"/>
    <property type="project" value="UniProtKB-KW"/>
</dbReference>
<dbReference type="EMBL" id="JACHHT010000002">
    <property type="protein sequence ID" value="MBB6522963.1"/>
    <property type="molecule type" value="Genomic_DNA"/>
</dbReference>
<keyword evidence="7 9" id="KW-0131">Cell cycle</keyword>
<dbReference type="GO" id="GO:0009254">
    <property type="term" value="P:peptidoglycan turnover"/>
    <property type="evidence" value="ECO:0007669"/>
    <property type="project" value="UniProtKB-UniRule"/>
</dbReference>